<dbReference type="GO" id="GO:0061630">
    <property type="term" value="F:ubiquitin protein ligase activity"/>
    <property type="evidence" value="ECO:0007669"/>
    <property type="project" value="UniProtKB-EC"/>
</dbReference>
<dbReference type="FunFam" id="3.30.2410.10:FF:000003">
    <property type="entry name" value="probable E3 ubiquitin-protein ligase HERC4 isoform X1"/>
    <property type="match status" value="1"/>
</dbReference>
<protein>
    <recommendedName>
        <fullName evidence="3">HECT-type E3 ubiquitin transferase</fullName>
        <ecNumber evidence="3">2.3.2.26</ecNumber>
    </recommendedName>
</protein>
<dbReference type="PROSITE" id="PS50237">
    <property type="entry name" value="HECT"/>
    <property type="match status" value="1"/>
</dbReference>
<dbReference type="Pfam" id="PF00632">
    <property type="entry name" value="HECT"/>
    <property type="match status" value="1"/>
</dbReference>
<comment type="caution">
    <text evidence="9">The sequence shown here is derived from an EMBL/GenBank/DDBJ whole genome shotgun (WGS) entry which is preliminary data.</text>
</comment>
<dbReference type="Gene3D" id="3.30.2410.10">
    <property type="entry name" value="Hect, E3 ligase catalytic domain"/>
    <property type="match status" value="1"/>
</dbReference>
<keyword evidence="5" id="KW-0808">Transferase</keyword>
<organism evidence="9 10">
    <name type="scientific">Amblyomma americanum</name>
    <name type="common">Lone star tick</name>
    <dbReference type="NCBI Taxonomy" id="6943"/>
    <lineage>
        <taxon>Eukaryota</taxon>
        <taxon>Metazoa</taxon>
        <taxon>Ecdysozoa</taxon>
        <taxon>Arthropoda</taxon>
        <taxon>Chelicerata</taxon>
        <taxon>Arachnida</taxon>
        <taxon>Acari</taxon>
        <taxon>Parasitiformes</taxon>
        <taxon>Ixodida</taxon>
        <taxon>Ixodoidea</taxon>
        <taxon>Ixodidae</taxon>
        <taxon>Amblyomminae</taxon>
        <taxon>Amblyomma</taxon>
    </lineage>
</organism>
<dbReference type="InterPro" id="IPR035983">
    <property type="entry name" value="Hect_E3_ubiquitin_ligase"/>
</dbReference>
<dbReference type="PANTHER" id="PTHR45700:SF8">
    <property type="entry name" value="HECT-TYPE E3 UBIQUITIN TRANSFERASE"/>
    <property type="match status" value="1"/>
</dbReference>
<feature type="non-terminal residue" evidence="9">
    <location>
        <position position="1"/>
    </location>
</feature>
<evidence type="ECO:0000256" key="4">
    <source>
        <dbReference type="ARBA" id="ARBA00022490"/>
    </source>
</evidence>
<evidence type="ECO:0000259" key="8">
    <source>
        <dbReference type="PROSITE" id="PS50237"/>
    </source>
</evidence>
<evidence type="ECO:0000256" key="5">
    <source>
        <dbReference type="ARBA" id="ARBA00022679"/>
    </source>
</evidence>
<keyword evidence="10" id="KW-1185">Reference proteome</keyword>
<comment type="catalytic activity">
    <reaction evidence="1">
        <text>S-ubiquitinyl-[E2 ubiquitin-conjugating enzyme]-L-cysteine + [acceptor protein]-L-lysine = [E2 ubiquitin-conjugating enzyme]-L-cysteine + N(6)-ubiquitinyl-[acceptor protein]-L-lysine.</text>
        <dbReference type="EC" id="2.3.2.26"/>
    </reaction>
</comment>
<reference evidence="9 10" key="1">
    <citation type="journal article" date="2023" name="Arcadia Sci">
        <title>De novo assembly of a long-read Amblyomma americanum tick genome.</title>
        <authorList>
            <person name="Chou S."/>
            <person name="Poskanzer K.E."/>
            <person name="Rollins M."/>
            <person name="Thuy-Boun P.S."/>
        </authorList>
    </citation>
    <scope>NUCLEOTIDE SEQUENCE [LARGE SCALE GENOMIC DNA]</scope>
    <source>
        <strain evidence="9">F_SG_1</strain>
        <tissue evidence="9">Salivary glands</tissue>
    </source>
</reference>
<comment type="subcellular location">
    <subcellularLocation>
        <location evidence="2">Cytoplasm</location>
    </subcellularLocation>
</comment>
<dbReference type="InterPro" id="IPR044611">
    <property type="entry name" value="E3A/B/C-like"/>
</dbReference>
<keyword evidence="6 7" id="KW-0833">Ubl conjugation pathway</keyword>
<evidence type="ECO:0000256" key="7">
    <source>
        <dbReference type="PROSITE-ProRule" id="PRU00104"/>
    </source>
</evidence>
<evidence type="ECO:0000256" key="1">
    <source>
        <dbReference type="ARBA" id="ARBA00000885"/>
    </source>
</evidence>
<gene>
    <name evidence="9" type="ORF">V5799_014090</name>
</gene>
<comment type="caution">
    <text evidence="7">Lacks conserved residue(s) required for the propagation of feature annotation.</text>
</comment>
<feature type="domain" description="HECT" evidence="8">
    <location>
        <begin position="1"/>
        <end position="198"/>
    </location>
</feature>
<dbReference type="GO" id="GO:0000209">
    <property type="term" value="P:protein polyubiquitination"/>
    <property type="evidence" value="ECO:0007669"/>
    <property type="project" value="InterPro"/>
</dbReference>
<proteinExistence type="predicted"/>
<dbReference type="Gene3D" id="3.30.2160.10">
    <property type="entry name" value="Hect, E3 ligase catalytic domain"/>
    <property type="match status" value="1"/>
</dbReference>
<dbReference type="GO" id="GO:0009966">
    <property type="term" value="P:regulation of signal transduction"/>
    <property type="evidence" value="ECO:0007669"/>
    <property type="project" value="UniProtKB-ARBA"/>
</dbReference>
<dbReference type="InterPro" id="IPR000569">
    <property type="entry name" value="HECT_dom"/>
</dbReference>
<dbReference type="GO" id="GO:0005737">
    <property type="term" value="C:cytoplasm"/>
    <property type="evidence" value="ECO:0007669"/>
    <property type="project" value="UniProtKB-SubCell"/>
</dbReference>
<evidence type="ECO:0000313" key="10">
    <source>
        <dbReference type="Proteomes" id="UP001321473"/>
    </source>
</evidence>
<dbReference type="FunFam" id="3.30.2160.10:FF:000004">
    <property type="entry name" value="probable E3 ubiquitin-protein ligase HERC4 isoform X1"/>
    <property type="match status" value="1"/>
</dbReference>
<dbReference type="EMBL" id="JARKHS020022602">
    <property type="protein sequence ID" value="KAK8769445.1"/>
    <property type="molecule type" value="Genomic_DNA"/>
</dbReference>
<name>A0AAQ4E405_AMBAM</name>
<evidence type="ECO:0000256" key="3">
    <source>
        <dbReference type="ARBA" id="ARBA00012485"/>
    </source>
</evidence>
<accession>A0AAQ4E405</accession>
<evidence type="ECO:0000313" key="9">
    <source>
        <dbReference type="EMBL" id="KAK8769445.1"/>
    </source>
</evidence>
<dbReference type="EC" id="2.3.2.26" evidence="3"/>
<dbReference type="SUPFAM" id="SSF56204">
    <property type="entry name" value="Hect, E3 ligase catalytic domain"/>
    <property type="match status" value="1"/>
</dbReference>
<dbReference type="Proteomes" id="UP001321473">
    <property type="component" value="Unassembled WGS sequence"/>
</dbReference>
<keyword evidence="4" id="KW-0963">Cytoplasm</keyword>
<dbReference type="PANTHER" id="PTHR45700">
    <property type="entry name" value="UBIQUITIN-PROTEIN LIGASE E3C"/>
    <property type="match status" value="1"/>
</dbReference>
<dbReference type="SMART" id="SM00119">
    <property type="entry name" value="HECTc"/>
    <property type="match status" value="1"/>
</dbReference>
<evidence type="ECO:0000256" key="2">
    <source>
        <dbReference type="ARBA" id="ARBA00004496"/>
    </source>
</evidence>
<dbReference type="AlphaFoldDB" id="A0AAQ4E405"/>
<sequence length="198" mass="22804">ILAKGLQQLLDYKGDDMEEVFVQSFRITHKDIFGTVLTYDLKENGDTILVNQDNKWEFVDMYTDFLLNKSMEKQFRAFRRGFLLVTEDSPLEMLFRPEEVELLVCGSKNFDFNALEESTEYDGYTASSPIIRHFWELVHEFSQEQKRKLLQFATGSDRVPVGGLSKLKLVIARHGTDSERCVAPLPPALSLRQAALPY</sequence>
<evidence type="ECO:0000256" key="6">
    <source>
        <dbReference type="ARBA" id="ARBA00022786"/>
    </source>
</evidence>